<protein>
    <submittedName>
        <fullName evidence="3">Zinc-ribbon domain-containing protein</fullName>
    </submittedName>
</protein>
<reference evidence="3 4" key="1">
    <citation type="submission" date="2019-11" db="EMBL/GenBank/DDBJ databases">
        <authorList>
            <person name="Li J."/>
        </authorList>
    </citation>
    <scope>NUCLEOTIDE SEQUENCE [LARGE SCALE GENOMIC DNA]</scope>
    <source>
        <strain evidence="3 4">J4</strain>
    </source>
</reference>
<sequence>MPHCPYCGTEVKNEEQFCINCGKELPNDLSSRLSNKGFNRWWFLPMGTLLVSILLLIGFYFLLSYQENKAIDTYYNGENMALEGKFQQAKDLFSEALDKKENFSAARQNVQFMDIAISIQNQLHSANNLMQEEAYVQALTITKNAEEELQNYDGKVVNKLLNKLIDKRNEIKTEELKFNLNQDPSIEDLKVLLWQAESIQNEEAKSITKDIRTRLVNFTYTKANESLKLRQFSDAMTIIEDGLRYAPESEKLNSLKTTIEKEKVAFETEQQKRISQAMDAAEKEHQLNKNDAIEIVSISSSMDEFGDLIVKGKLKSVATVPIYSVSVSYQLVNEDDEVVESNEVYTYPDTLYPDEEGNFEFTHYEIDQEYKAKIDKIQWFLESP</sequence>
<name>A0A6G1X3M0_9BACI</name>
<keyword evidence="1" id="KW-0812">Transmembrane</keyword>
<dbReference type="OrthoDB" id="1822804at2"/>
<evidence type="ECO:0000259" key="2">
    <source>
        <dbReference type="Pfam" id="PF13240"/>
    </source>
</evidence>
<evidence type="ECO:0000313" key="3">
    <source>
        <dbReference type="EMBL" id="MRG85593.1"/>
    </source>
</evidence>
<gene>
    <name evidence="3" type="ORF">GH754_04510</name>
</gene>
<comment type="caution">
    <text evidence="3">The sequence shown here is derived from an EMBL/GenBank/DDBJ whole genome shotgun (WGS) entry which is preliminary data.</text>
</comment>
<evidence type="ECO:0000313" key="4">
    <source>
        <dbReference type="Proteomes" id="UP000480185"/>
    </source>
</evidence>
<feature type="domain" description="Zinc-ribbon" evidence="2">
    <location>
        <begin position="3"/>
        <end position="25"/>
    </location>
</feature>
<keyword evidence="1" id="KW-1133">Transmembrane helix</keyword>
<dbReference type="InterPro" id="IPR026870">
    <property type="entry name" value="Zinc_ribbon_dom"/>
</dbReference>
<keyword evidence="1" id="KW-0472">Membrane</keyword>
<dbReference type="Pfam" id="PF13240">
    <property type="entry name" value="Zn_Ribbon_1"/>
    <property type="match status" value="1"/>
</dbReference>
<evidence type="ECO:0000256" key="1">
    <source>
        <dbReference type="SAM" id="Phobius"/>
    </source>
</evidence>
<accession>A0A6G1X3M0</accession>
<keyword evidence="4" id="KW-1185">Reference proteome</keyword>
<organism evidence="3 4">
    <name type="scientific">Salinibacillus xinjiangensis</name>
    <dbReference type="NCBI Taxonomy" id="1229268"/>
    <lineage>
        <taxon>Bacteria</taxon>
        <taxon>Bacillati</taxon>
        <taxon>Bacillota</taxon>
        <taxon>Bacilli</taxon>
        <taxon>Bacillales</taxon>
        <taxon>Bacillaceae</taxon>
        <taxon>Salinibacillus</taxon>
    </lineage>
</organism>
<dbReference type="EMBL" id="WJNH01000002">
    <property type="protein sequence ID" value="MRG85593.1"/>
    <property type="molecule type" value="Genomic_DNA"/>
</dbReference>
<feature type="transmembrane region" description="Helical" evidence="1">
    <location>
        <begin position="41"/>
        <end position="63"/>
    </location>
</feature>
<dbReference type="AlphaFoldDB" id="A0A6G1X3M0"/>
<dbReference type="Proteomes" id="UP000480185">
    <property type="component" value="Unassembled WGS sequence"/>
</dbReference>
<proteinExistence type="predicted"/>